<feature type="transmembrane region" description="Helical" evidence="4">
    <location>
        <begin position="49"/>
        <end position="71"/>
    </location>
</feature>
<keyword evidence="3" id="KW-0902">Two-component regulatory system</keyword>
<dbReference type="InterPro" id="IPR050482">
    <property type="entry name" value="Sensor_HK_TwoCompSys"/>
</dbReference>
<keyword evidence="5" id="KW-0547">Nucleotide-binding</keyword>
<dbReference type="AlphaFoldDB" id="A0A5D0TVS2"/>
<dbReference type="InterPro" id="IPR036890">
    <property type="entry name" value="HATPase_C_sf"/>
</dbReference>
<evidence type="ECO:0000256" key="3">
    <source>
        <dbReference type="ARBA" id="ARBA00023012"/>
    </source>
</evidence>
<reference evidence="5 6" key="1">
    <citation type="submission" date="2019-08" db="EMBL/GenBank/DDBJ databases">
        <title>Actinomadura sp. nov. CYP1-5 isolated from mountain soil.</title>
        <authorList>
            <person name="Songsumanus A."/>
            <person name="Kuncharoen N."/>
            <person name="Kudo T."/>
            <person name="Yuki M."/>
            <person name="Igarashi Y."/>
            <person name="Tanasupawat S."/>
        </authorList>
    </citation>
    <scope>NUCLEOTIDE SEQUENCE [LARGE SCALE GENOMIC DNA]</scope>
    <source>
        <strain evidence="5 6">GKU157</strain>
    </source>
</reference>
<evidence type="ECO:0000256" key="1">
    <source>
        <dbReference type="ARBA" id="ARBA00022679"/>
    </source>
</evidence>
<dbReference type="GO" id="GO:0005524">
    <property type="term" value="F:ATP binding"/>
    <property type="evidence" value="ECO:0007669"/>
    <property type="project" value="UniProtKB-KW"/>
</dbReference>
<keyword evidence="5" id="KW-0067">ATP-binding</keyword>
<sequence>MVVFLVIPLFGWHKLVHPWLAVLALLAAAAEAAYVAQRLRDTKKIRDDVRLAVVDVAFCIMLMTVGSQAAAPHDRNVIMTEVIPFSLIASLILAFAIGLRVRSLLAILVLWGSWCLALLPDVGLKLGSDLLGFVMWFVVGLYVATQLRSMAVKTAEATAAAHKAKTELDHQRIFRDMHNDVVGIFDLLAVDMRLPEDARDLAASGGRAARNLLRGVHGDQPAFYARLMELTSRYRLRGMLVHPRFHIDDEPPEDVADAVLGAAAAALANVRRHSGPAPEATFFAAFDADGVLIVSVVDEGTGFDVDSVRPGGGLGRLPQAVRDIGGSFEVRSTPGEGTQVHITWPAEEE</sequence>
<gene>
    <name evidence="5" type="ORF">FXF65_30590</name>
</gene>
<feature type="transmembrane region" description="Helical" evidence="4">
    <location>
        <begin position="77"/>
        <end position="97"/>
    </location>
</feature>
<name>A0A5D0TVS2_9ACTN</name>
<dbReference type="GO" id="GO:0016301">
    <property type="term" value="F:kinase activity"/>
    <property type="evidence" value="ECO:0007669"/>
    <property type="project" value="UniProtKB-KW"/>
</dbReference>
<keyword evidence="4" id="KW-0472">Membrane</keyword>
<feature type="transmembrane region" description="Helical" evidence="4">
    <location>
        <begin position="16"/>
        <end position="37"/>
    </location>
</feature>
<keyword evidence="2" id="KW-0418">Kinase</keyword>
<protein>
    <submittedName>
        <fullName evidence="5">ATP-binding protein</fullName>
    </submittedName>
</protein>
<dbReference type="SUPFAM" id="SSF55874">
    <property type="entry name" value="ATPase domain of HSP90 chaperone/DNA topoisomerase II/histidine kinase"/>
    <property type="match status" value="1"/>
</dbReference>
<proteinExistence type="predicted"/>
<evidence type="ECO:0000313" key="6">
    <source>
        <dbReference type="Proteomes" id="UP000322634"/>
    </source>
</evidence>
<dbReference type="Proteomes" id="UP000322634">
    <property type="component" value="Unassembled WGS sequence"/>
</dbReference>
<accession>A0A5D0TVS2</accession>
<organism evidence="5 6">
    <name type="scientific">Actinomadura syzygii</name>
    <dbReference type="NCBI Taxonomy" id="1427538"/>
    <lineage>
        <taxon>Bacteria</taxon>
        <taxon>Bacillati</taxon>
        <taxon>Actinomycetota</taxon>
        <taxon>Actinomycetes</taxon>
        <taxon>Streptosporangiales</taxon>
        <taxon>Thermomonosporaceae</taxon>
        <taxon>Actinomadura</taxon>
    </lineage>
</organism>
<keyword evidence="4" id="KW-0812">Transmembrane</keyword>
<dbReference type="RefSeq" id="WP_148353531.1">
    <property type="nucleotide sequence ID" value="NZ_JBHSBF010000003.1"/>
</dbReference>
<keyword evidence="6" id="KW-1185">Reference proteome</keyword>
<comment type="caution">
    <text evidence="5">The sequence shown here is derived from an EMBL/GenBank/DDBJ whole genome shotgun (WGS) entry which is preliminary data.</text>
</comment>
<dbReference type="GO" id="GO:0000160">
    <property type="term" value="P:phosphorelay signal transduction system"/>
    <property type="evidence" value="ECO:0007669"/>
    <property type="project" value="UniProtKB-KW"/>
</dbReference>
<keyword evidence="1" id="KW-0808">Transferase</keyword>
<dbReference type="Gene3D" id="3.30.565.10">
    <property type="entry name" value="Histidine kinase-like ATPase, C-terminal domain"/>
    <property type="match status" value="1"/>
</dbReference>
<feature type="transmembrane region" description="Helical" evidence="4">
    <location>
        <begin position="126"/>
        <end position="144"/>
    </location>
</feature>
<dbReference type="PANTHER" id="PTHR24421">
    <property type="entry name" value="NITRATE/NITRITE SENSOR PROTEIN NARX-RELATED"/>
    <property type="match status" value="1"/>
</dbReference>
<evidence type="ECO:0000313" key="5">
    <source>
        <dbReference type="EMBL" id="TYC10278.1"/>
    </source>
</evidence>
<evidence type="ECO:0000256" key="4">
    <source>
        <dbReference type="SAM" id="Phobius"/>
    </source>
</evidence>
<evidence type="ECO:0000256" key="2">
    <source>
        <dbReference type="ARBA" id="ARBA00022777"/>
    </source>
</evidence>
<dbReference type="OrthoDB" id="3534856at2"/>
<feature type="transmembrane region" description="Helical" evidence="4">
    <location>
        <begin position="104"/>
        <end position="120"/>
    </location>
</feature>
<dbReference type="EMBL" id="VSFF01000012">
    <property type="protein sequence ID" value="TYC10278.1"/>
    <property type="molecule type" value="Genomic_DNA"/>
</dbReference>
<keyword evidence="4" id="KW-1133">Transmembrane helix</keyword>